<dbReference type="Gene3D" id="1.10.3020.10">
    <property type="entry name" value="alpha-amino acid ester hydrolase ( Helical cap domain)"/>
    <property type="match status" value="1"/>
</dbReference>
<dbReference type="Pfam" id="PF02129">
    <property type="entry name" value="Peptidase_S15"/>
    <property type="match status" value="1"/>
</dbReference>
<keyword evidence="1 3" id="KW-0378">Hydrolase</keyword>
<accession>A0ABT1M645</accession>
<comment type="caution">
    <text evidence="3">The sequence shown here is derived from an EMBL/GenBank/DDBJ whole genome shotgun (WGS) entry which is preliminary data.</text>
</comment>
<proteinExistence type="predicted"/>
<dbReference type="InterPro" id="IPR005674">
    <property type="entry name" value="CocE/Ser_esterase"/>
</dbReference>
<dbReference type="SUPFAM" id="SSF53474">
    <property type="entry name" value="alpha/beta-Hydrolases"/>
    <property type="match status" value="1"/>
</dbReference>
<reference evidence="3 4" key="1">
    <citation type="submission" date="2022-06" db="EMBL/GenBank/DDBJ databases">
        <title>Mycolicibacterium sp. CAU 1645 isolated from seawater.</title>
        <authorList>
            <person name="Kim W."/>
        </authorList>
    </citation>
    <scope>NUCLEOTIDE SEQUENCE [LARGE SCALE GENOMIC DNA]</scope>
    <source>
        <strain evidence="3 4">CAU 1645</strain>
    </source>
</reference>
<keyword evidence="4" id="KW-1185">Reference proteome</keyword>
<sequence>MTGAPLTRLAQRVMSARAGLEPETSRYRVSRGLVVPMRDGVNLIADHYRPLTDTPAGTLLMRGPYARDSLAARATMGLYAARGYHVLLQSTRGSFGSGGSFDPGVNETADGVDTVEWLRQQPWFTGSFATVGASYLGFTGWALMADPPPELTGSVIIMAPHHIGRAAWGRGTFALIDFLTWGYQVTWHERGGWIRQLIRNALMPRKLQPVLETLPLEDAAGSVLGGASPFYEPWLHNSEPDGDYWIQRSASIDVVQTPVLLIGGWQDIFFDQTVEQFISLHARGVDVTLMIGAWTHGQGGTAAIRESLEWLGGQRRTTPVRVEVTTDAGWRDLPTWPPEAREIALCPQPDGALADQPASGTATFVYDPAEPTPTLGGRLLALSGAGYVDDSALAQRSDVLTYTGPVLAADLEVIGVPRVELTHSADTVGADVMVRLSDVDAEGRSRNVSDGYVSLASGAQAALRVDLDSVAHRFPAGHRIRLSVGGGSFPRYARNPGTGVPVATATELIPSTHVVEFDGFRLVLPTAWIEAPSDVSAVATGR</sequence>
<evidence type="ECO:0000256" key="1">
    <source>
        <dbReference type="ARBA" id="ARBA00022801"/>
    </source>
</evidence>
<dbReference type="NCBIfam" id="TIGR00976">
    <property type="entry name" value="CocE_NonD"/>
    <property type="match status" value="1"/>
</dbReference>
<organism evidence="3 4">
    <name type="scientific">Mycolicibacterium arenosum</name>
    <dbReference type="NCBI Taxonomy" id="2952157"/>
    <lineage>
        <taxon>Bacteria</taxon>
        <taxon>Bacillati</taxon>
        <taxon>Actinomycetota</taxon>
        <taxon>Actinomycetes</taxon>
        <taxon>Mycobacteriales</taxon>
        <taxon>Mycobacteriaceae</taxon>
        <taxon>Mycolicibacterium</taxon>
    </lineage>
</organism>
<dbReference type="InterPro" id="IPR029058">
    <property type="entry name" value="AB_hydrolase_fold"/>
</dbReference>
<evidence type="ECO:0000313" key="4">
    <source>
        <dbReference type="Proteomes" id="UP001651690"/>
    </source>
</evidence>
<dbReference type="Gene3D" id="3.40.50.1820">
    <property type="entry name" value="alpha/beta hydrolase"/>
    <property type="match status" value="1"/>
</dbReference>
<dbReference type="Gene3D" id="2.60.120.260">
    <property type="entry name" value="Galactose-binding domain-like"/>
    <property type="match status" value="1"/>
</dbReference>
<feature type="domain" description="Xaa-Pro dipeptidyl-peptidase C-terminal" evidence="2">
    <location>
        <begin position="309"/>
        <end position="523"/>
    </location>
</feature>
<dbReference type="InterPro" id="IPR000383">
    <property type="entry name" value="Xaa-Pro-like_dom"/>
</dbReference>
<dbReference type="GO" id="GO:0016787">
    <property type="term" value="F:hydrolase activity"/>
    <property type="evidence" value="ECO:0007669"/>
    <property type="project" value="UniProtKB-KW"/>
</dbReference>
<dbReference type="Proteomes" id="UP001651690">
    <property type="component" value="Unassembled WGS sequence"/>
</dbReference>
<dbReference type="SMART" id="SM00939">
    <property type="entry name" value="PepX_C"/>
    <property type="match status" value="1"/>
</dbReference>
<dbReference type="InterPro" id="IPR008979">
    <property type="entry name" value="Galactose-bd-like_sf"/>
</dbReference>
<dbReference type="InterPro" id="IPR013736">
    <property type="entry name" value="Xaa-Pro_dipept_C"/>
</dbReference>
<dbReference type="SUPFAM" id="SSF49785">
    <property type="entry name" value="Galactose-binding domain-like"/>
    <property type="match status" value="1"/>
</dbReference>
<evidence type="ECO:0000313" key="3">
    <source>
        <dbReference type="EMBL" id="MCP9274623.1"/>
    </source>
</evidence>
<protein>
    <submittedName>
        <fullName evidence="3">CocE/NonD family hydrolase</fullName>
    </submittedName>
</protein>
<gene>
    <name evidence="3" type="ORF">NM203_20740</name>
</gene>
<evidence type="ECO:0000259" key="2">
    <source>
        <dbReference type="SMART" id="SM00939"/>
    </source>
</evidence>
<dbReference type="EMBL" id="JANDBD010000008">
    <property type="protein sequence ID" value="MCP9274623.1"/>
    <property type="molecule type" value="Genomic_DNA"/>
</dbReference>
<dbReference type="Pfam" id="PF08530">
    <property type="entry name" value="PepX_C"/>
    <property type="match status" value="1"/>
</dbReference>
<name>A0ABT1M645_9MYCO</name>